<evidence type="ECO:0000256" key="1">
    <source>
        <dbReference type="SAM" id="MobiDB-lite"/>
    </source>
</evidence>
<proteinExistence type="predicted"/>
<gene>
    <name evidence="2" type="ORF">GCM10012275_08640</name>
</gene>
<keyword evidence="3" id="KW-1185">Reference proteome</keyword>
<evidence type="ECO:0000313" key="2">
    <source>
        <dbReference type="EMBL" id="GGM39996.1"/>
    </source>
</evidence>
<organism evidence="2 3">
    <name type="scientific">Longimycelium tulufanense</name>
    <dbReference type="NCBI Taxonomy" id="907463"/>
    <lineage>
        <taxon>Bacteria</taxon>
        <taxon>Bacillati</taxon>
        <taxon>Actinomycetota</taxon>
        <taxon>Actinomycetes</taxon>
        <taxon>Pseudonocardiales</taxon>
        <taxon>Pseudonocardiaceae</taxon>
        <taxon>Longimycelium</taxon>
    </lineage>
</organism>
<reference evidence="2" key="2">
    <citation type="submission" date="2020-09" db="EMBL/GenBank/DDBJ databases">
        <authorList>
            <person name="Sun Q."/>
            <person name="Zhou Y."/>
        </authorList>
    </citation>
    <scope>NUCLEOTIDE SEQUENCE</scope>
    <source>
        <strain evidence="2">CGMCC 4.5737</strain>
    </source>
</reference>
<dbReference type="Proteomes" id="UP000637578">
    <property type="component" value="Unassembled WGS sequence"/>
</dbReference>
<comment type="caution">
    <text evidence="2">The sequence shown here is derived from an EMBL/GenBank/DDBJ whole genome shotgun (WGS) entry which is preliminary data.</text>
</comment>
<dbReference type="EMBL" id="BMMK01000002">
    <property type="protein sequence ID" value="GGM39996.1"/>
    <property type="molecule type" value="Genomic_DNA"/>
</dbReference>
<name>A0A8J3CCN1_9PSEU</name>
<dbReference type="InterPro" id="IPR046214">
    <property type="entry name" value="DUF6247"/>
</dbReference>
<reference evidence="2" key="1">
    <citation type="journal article" date="2014" name="Int. J. Syst. Evol. Microbiol.">
        <title>Complete genome sequence of Corynebacterium casei LMG S-19264T (=DSM 44701T), isolated from a smear-ripened cheese.</title>
        <authorList>
            <consortium name="US DOE Joint Genome Institute (JGI-PGF)"/>
            <person name="Walter F."/>
            <person name="Albersmeier A."/>
            <person name="Kalinowski J."/>
            <person name="Ruckert C."/>
        </authorList>
    </citation>
    <scope>NUCLEOTIDE SEQUENCE</scope>
    <source>
        <strain evidence="2">CGMCC 4.5737</strain>
    </source>
</reference>
<evidence type="ECO:0000313" key="3">
    <source>
        <dbReference type="Proteomes" id="UP000637578"/>
    </source>
</evidence>
<dbReference type="Pfam" id="PF19760">
    <property type="entry name" value="DUF6247"/>
    <property type="match status" value="1"/>
</dbReference>
<sequence length="123" mass="13715">MSVGPGRYGVRMALPAAHPPDDKPVPPPADPHAIRASLSPNLAAEFDREWTLVLERVKQSMDLSAIHDLLNKWQHTAYMEMRDPGSYYRLLAKAEEILRTGKAPEGSISGEQMKALIRERLGK</sequence>
<protein>
    <submittedName>
        <fullName evidence="2">Uncharacterized protein</fullName>
    </submittedName>
</protein>
<accession>A0A8J3CCN1</accession>
<feature type="region of interest" description="Disordered" evidence="1">
    <location>
        <begin position="12"/>
        <end position="35"/>
    </location>
</feature>
<dbReference type="AlphaFoldDB" id="A0A8J3CCN1"/>